<evidence type="ECO:0000313" key="7">
    <source>
        <dbReference type="EMBL" id="MDU0341051.1"/>
    </source>
</evidence>
<feature type="transmembrane region" description="Helical" evidence="5">
    <location>
        <begin position="116"/>
        <end position="135"/>
    </location>
</feature>
<proteinExistence type="predicted"/>
<comment type="caution">
    <text evidence="7">The sequence shown here is derived from an EMBL/GenBank/DDBJ whole genome shotgun (WGS) entry which is preliminary data.</text>
</comment>
<feature type="transmembrane region" description="Helical" evidence="5">
    <location>
        <begin position="354"/>
        <end position="371"/>
    </location>
</feature>
<dbReference type="InterPro" id="IPR051533">
    <property type="entry name" value="WaaL-like"/>
</dbReference>
<evidence type="ECO:0000256" key="3">
    <source>
        <dbReference type="ARBA" id="ARBA00022989"/>
    </source>
</evidence>
<evidence type="ECO:0000256" key="4">
    <source>
        <dbReference type="ARBA" id="ARBA00023136"/>
    </source>
</evidence>
<dbReference type="PANTHER" id="PTHR37422:SF13">
    <property type="entry name" value="LIPOPOLYSACCHARIDE BIOSYNTHESIS PROTEIN PA4999-RELATED"/>
    <property type="match status" value="1"/>
</dbReference>
<keyword evidence="2 5" id="KW-0812">Transmembrane</keyword>
<evidence type="ECO:0000256" key="2">
    <source>
        <dbReference type="ARBA" id="ARBA00022692"/>
    </source>
</evidence>
<dbReference type="Pfam" id="PF04932">
    <property type="entry name" value="Wzy_C"/>
    <property type="match status" value="1"/>
</dbReference>
<feature type="transmembrane region" description="Helical" evidence="5">
    <location>
        <begin position="58"/>
        <end position="76"/>
    </location>
</feature>
<sequence>MAAAAAAIGHGLLAAIPLAMWAATRSAPLFLCLAALAFMVAGLAADGGVQMRARARKLLSSPLAILLLVFALWALVSTSWSHQPLGGLRMWGEFMLPPAAGLVIAASGAFAPSRQFLRVLAITVILASCLLFYEFLTEFAVRKWLALDRRQESFYFNRAALTPLILAVPVIYRLWREGGGFDRALAGLVGLVVTILVFGSDSEAAKLGLVVMLVARLAFAAAPRLILAATGAAFLATMALAPAIGPVLEAQMPTALRSKLHPSHEVRIDIWETFGEAAMLRPILGYGFNAAATLDRNPVAQGISEPRRALLPVGHPHSAPLQTWVDTGLVGAALLAAAGLLLLARLRPLPPARAALPTAFFAGCFAIVVVAHGAWQGWWIAILTVAALLFCAPPGDAQNLEDRS</sequence>
<evidence type="ECO:0000256" key="5">
    <source>
        <dbReference type="SAM" id="Phobius"/>
    </source>
</evidence>
<dbReference type="GO" id="GO:0016874">
    <property type="term" value="F:ligase activity"/>
    <property type="evidence" value="ECO:0007669"/>
    <property type="project" value="UniProtKB-KW"/>
</dbReference>
<name>A0ABU3S8K7_9HYPH</name>
<protein>
    <submittedName>
        <fullName evidence="7">O-antigen ligase family protein</fullName>
    </submittedName>
</protein>
<evidence type="ECO:0000313" key="8">
    <source>
        <dbReference type="Proteomes" id="UP001254257"/>
    </source>
</evidence>
<feature type="transmembrane region" description="Helical" evidence="5">
    <location>
        <begin position="321"/>
        <end position="342"/>
    </location>
</feature>
<gene>
    <name evidence="7" type="ORF">RKE40_14210</name>
</gene>
<dbReference type="InterPro" id="IPR007016">
    <property type="entry name" value="O-antigen_ligase-rel_domated"/>
</dbReference>
<dbReference type="Proteomes" id="UP001254257">
    <property type="component" value="Unassembled WGS sequence"/>
</dbReference>
<accession>A0ABU3S8K7</accession>
<keyword evidence="7" id="KW-0436">Ligase</keyword>
<evidence type="ECO:0000259" key="6">
    <source>
        <dbReference type="Pfam" id="PF04932"/>
    </source>
</evidence>
<reference evidence="7 8" key="1">
    <citation type="submission" date="2023-09" db="EMBL/GenBank/DDBJ databases">
        <title>Whole genome shotgun sequencing (WGS) of Bosea sp. ZW T0_25, isolated from stored onions (Allium cepa).</title>
        <authorList>
            <person name="Stoll D.A."/>
            <person name="Huch M."/>
        </authorList>
    </citation>
    <scope>NUCLEOTIDE SEQUENCE [LARGE SCALE GENOMIC DNA]</scope>
    <source>
        <strain evidence="7 8">ZW T0_25</strain>
    </source>
</reference>
<feature type="transmembrane region" description="Helical" evidence="5">
    <location>
        <begin position="155"/>
        <end position="174"/>
    </location>
</feature>
<keyword evidence="8" id="KW-1185">Reference proteome</keyword>
<feature type="transmembrane region" description="Helical" evidence="5">
    <location>
        <begin position="27"/>
        <end position="46"/>
    </location>
</feature>
<keyword evidence="4 5" id="KW-0472">Membrane</keyword>
<dbReference type="RefSeq" id="WP_316018885.1">
    <property type="nucleotide sequence ID" value="NZ_JAWDID010000019.1"/>
</dbReference>
<keyword evidence="3 5" id="KW-1133">Transmembrane helix</keyword>
<feature type="transmembrane region" description="Helical" evidence="5">
    <location>
        <begin position="226"/>
        <end position="248"/>
    </location>
</feature>
<evidence type="ECO:0000256" key="1">
    <source>
        <dbReference type="ARBA" id="ARBA00004141"/>
    </source>
</evidence>
<feature type="domain" description="O-antigen ligase-related" evidence="6">
    <location>
        <begin position="191"/>
        <end position="335"/>
    </location>
</feature>
<organism evidence="7 8">
    <name type="scientific">Bosea rubneri</name>
    <dbReference type="NCBI Taxonomy" id="3075434"/>
    <lineage>
        <taxon>Bacteria</taxon>
        <taxon>Pseudomonadati</taxon>
        <taxon>Pseudomonadota</taxon>
        <taxon>Alphaproteobacteria</taxon>
        <taxon>Hyphomicrobiales</taxon>
        <taxon>Boseaceae</taxon>
        <taxon>Bosea</taxon>
    </lineage>
</organism>
<dbReference type="PANTHER" id="PTHR37422">
    <property type="entry name" value="TEICHURONIC ACID BIOSYNTHESIS PROTEIN TUAE"/>
    <property type="match status" value="1"/>
</dbReference>
<dbReference type="EMBL" id="JAWDID010000019">
    <property type="protein sequence ID" value="MDU0341051.1"/>
    <property type="molecule type" value="Genomic_DNA"/>
</dbReference>
<comment type="subcellular location">
    <subcellularLocation>
        <location evidence="1">Membrane</location>
        <topology evidence="1">Multi-pass membrane protein</topology>
    </subcellularLocation>
</comment>